<proteinExistence type="predicted"/>
<sequence length="124" mass="13151">MAPDGRDGSAGGPRLVRPYALTSGRTESVVDLPIEATFEVQPSGRSSTWPEGNLSGRIIELCSAADSVAEVSAKLHIPLGVARVLLGDLVTAGHLKTRTTISENTTSDERRELIERTLSGLRAL</sequence>
<name>A0A1H0USE7_9MICO</name>
<organism evidence="1 2">
    <name type="scientific">Pedococcus dokdonensis</name>
    <dbReference type="NCBI Taxonomy" id="443156"/>
    <lineage>
        <taxon>Bacteria</taxon>
        <taxon>Bacillati</taxon>
        <taxon>Actinomycetota</taxon>
        <taxon>Actinomycetes</taxon>
        <taxon>Micrococcales</taxon>
        <taxon>Intrasporangiaceae</taxon>
        <taxon>Pedococcus</taxon>
    </lineage>
</organism>
<dbReference type="Proteomes" id="UP000199077">
    <property type="component" value="Chromosome I"/>
</dbReference>
<dbReference type="OrthoDB" id="3296462at2"/>
<accession>A0A1H0USE7</accession>
<dbReference type="InterPro" id="IPR007995">
    <property type="entry name" value="DUF742"/>
</dbReference>
<gene>
    <name evidence="1" type="ORF">SAMN04489867_3479</name>
</gene>
<dbReference type="PANTHER" id="PTHR36221">
    <property type="entry name" value="DUF742 DOMAIN-CONTAINING PROTEIN"/>
    <property type="match status" value="1"/>
</dbReference>
<keyword evidence="2" id="KW-1185">Reference proteome</keyword>
<evidence type="ECO:0008006" key="3">
    <source>
        <dbReference type="Google" id="ProtNLM"/>
    </source>
</evidence>
<evidence type="ECO:0000313" key="2">
    <source>
        <dbReference type="Proteomes" id="UP000199077"/>
    </source>
</evidence>
<dbReference type="Pfam" id="PF05331">
    <property type="entry name" value="DUF742"/>
    <property type="match status" value="1"/>
</dbReference>
<reference evidence="2" key="1">
    <citation type="submission" date="2016-10" db="EMBL/GenBank/DDBJ databases">
        <authorList>
            <person name="Varghese N."/>
            <person name="Submissions S."/>
        </authorList>
    </citation>
    <scope>NUCLEOTIDE SEQUENCE [LARGE SCALE GENOMIC DNA]</scope>
    <source>
        <strain evidence="2">DSM 22329</strain>
    </source>
</reference>
<protein>
    <recommendedName>
        <fullName evidence="3">DUF742 domain-containing protein</fullName>
    </recommendedName>
</protein>
<dbReference type="STRING" id="443156.SAMN04489867_3479"/>
<dbReference type="EMBL" id="LT629711">
    <property type="protein sequence ID" value="SDP69015.1"/>
    <property type="molecule type" value="Genomic_DNA"/>
</dbReference>
<dbReference type="AlphaFoldDB" id="A0A1H0USE7"/>
<dbReference type="PANTHER" id="PTHR36221:SF1">
    <property type="entry name" value="DUF742 DOMAIN-CONTAINING PROTEIN"/>
    <property type="match status" value="1"/>
</dbReference>
<evidence type="ECO:0000313" key="1">
    <source>
        <dbReference type="EMBL" id="SDP69015.1"/>
    </source>
</evidence>